<accession>A0A915ZJW0</accession>
<proteinExistence type="predicted"/>
<dbReference type="OrthoDB" id="2409584at2759"/>
<dbReference type="InterPro" id="IPR052717">
    <property type="entry name" value="Vacuolar_transposase_reg"/>
</dbReference>
<dbReference type="GO" id="GO:0005634">
    <property type="term" value="C:nucleus"/>
    <property type="evidence" value="ECO:0007669"/>
    <property type="project" value="TreeGrafter"/>
</dbReference>
<dbReference type="PANTHER" id="PTHR46169:SF15">
    <property type="entry name" value="INNER CENTROMERE PROTEIN A-LIKE ISOFORM X1-RELATED"/>
    <property type="match status" value="1"/>
</dbReference>
<reference evidence="2" key="1">
    <citation type="submission" date="2020-05" db="EMBL/GenBank/DDBJ databases">
        <authorList>
            <person name="Rincon C."/>
            <person name="Sanders R I."/>
            <person name="Robbins C."/>
            <person name="Chaturvedi A."/>
        </authorList>
    </citation>
    <scope>NUCLEOTIDE SEQUENCE</scope>
    <source>
        <strain evidence="2">CHB12</strain>
    </source>
</reference>
<dbReference type="InterPro" id="IPR008906">
    <property type="entry name" value="HATC_C_dom"/>
</dbReference>
<evidence type="ECO:0000313" key="3">
    <source>
        <dbReference type="Proteomes" id="UP000684084"/>
    </source>
</evidence>
<evidence type="ECO:0000313" key="2">
    <source>
        <dbReference type="EMBL" id="CAB5380332.1"/>
    </source>
</evidence>
<name>A0A915ZJW0_9GLOM</name>
<organism evidence="2 3">
    <name type="scientific">Rhizophagus irregularis</name>
    <dbReference type="NCBI Taxonomy" id="588596"/>
    <lineage>
        <taxon>Eukaryota</taxon>
        <taxon>Fungi</taxon>
        <taxon>Fungi incertae sedis</taxon>
        <taxon>Mucoromycota</taxon>
        <taxon>Glomeromycotina</taxon>
        <taxon>Glomeromycetes</taxon>
        <taxon>Glomerales</taxon>
        <taxon>Glomeraceae</taxon>
        <taxon>Rhizophagus</taxon>
    </lineage>
</organism>
<evidence type="ECO:0000259" key="1">
    <source>
        <dbReference type="Pfam" id="PF05699"/>
    </source>
</evidence>
<sequence>MFASNDQKELAKANLHEVYELAKNDTNIHLEEYDESHDLQTEDNEVGRYLVMAQIKNDQDPLKWWDVNKSQFLILAQLARKYLCIQATLGASERVFSDAGLIMSSKRTSMKEDLFEALIFLKRNGDLVGVGEMFS</sequence>
<dbReference type="EMBL" id="CAGKOT010000042">
    <property type="protein sequence ID" value="CAB5380332.1"/>
    <property type="molecule type" value="Genomic_DNA"/>
</dbReference>
<comment type="caution">
    <text evidence="2">The sequence shown here is derived from an EMBL/GenBank/DDBJ whole genome shotgun (WGS) entry which is preliminary data.</text>
</comment>
<dbReference type="Pfam" id="PF05699">
    <property type="entry name" value="Dimer_Tnp_hAT"/>
    <property type="match status" value="1"/>
</dbReference>
<dbReference type="VEuPathDB" id="FungiDB:RhiirFUN_002844"/>
<feature type="domain" description="HAT C-terminal dimerisation" evidence="1">
    <location>
        <begin position="54"/>
        <end position="124"/>
    </location>
</feature>
<dbReference type="GO" id="GO:0006357">
    <property type="term" value="P:regulation of transcription by RNA polymerase II"/>
    <property type="evidence" value="ECO:0007669"/>
    <property type="project" value="TreeGrafter"/>
</dbReference>
<dbReference type="Proteomes" id="UP000684084">
    <property type="component" value="Unassembled WGS sequence"/>
</dbReference>
<dbReference type="GO" id="GO:0046983">
    <property type="term" value="F:protein dimerization activity"/>
    <property type="evidence" value="ECO:0007669"/>
    <property type="project" value="InterPro"/>
</dbReference>
<gene>
    <name evidence="2" type="ORF">CHRIB12_LOCUS17027</name>
</gene>
<dbReference type="PANTHER" id="PTHR46169">
    <property type="entry name" value="DNA REPLICATION-RELATED ELEMENT FACTOR, ISOFORM A"/>
    <property type="match status" value="1"/>
</dbReference>
<dbReference type="AlphaFoldDB" id="A0A915ZJW0"/>
<protein>
    <recommendedName>
        <fullName evidence="1">HAT C-terminal dimerisation domain-containing protein</fullName>
    </recommendedName>
</protein>